<gene>
    <name evidence="1" type="ORF">FAZ98_23650</name>
</gene>
<protein>
    <submittedName>
        <fullName evidence="1">Uncharacterized protein</fullName>
    </submittedName>
</protein>
<evidence type="ECO:0000313" key="1">
    <source>
        <dbReference type="EMBL" id="QGZ64816.1"/>
    </source>
</evidence>
<organism evidence="1 2">
    <name type="scientific">Paraburkholderia acidisoli</name>
    <dbReference type="NCBI Taxonomy" id="2571748"/>
    <lineage>
        <taxon>Bacteria</taxon>
        <taxon>Pseudomonadati</taxon>
        <taxon>Pseudomonadota</taxon>
        <taxon>Betaproteobacteria</taxon>
        <taxon>Burkholderiales</taxon>
        <taxon>Burkholderiaceae</taxon>
        <taxon>Paraburkholderia</taxon>
    </lineage>
</organism>
<proteinExistence type="predicted"/>
<dbReference type="EMBL" id="CP046915">
    <property type="protein sequence ID" value="QGZ64816.1"/>
    <property type="molecule type" value="Genomic_DNA"/>
</dbReference>
<sequence length="82" mass="9133">MSPDHAHVHALRVLSFYSCNGRECAEVINLQVNSLGFNFNFVDSIGARFDDDDITLHVTPPRGEPYQAVRDYDAASRPGEPI</sequence>
<accession>A0A7Z2GN17</accession>
<keyword evidence="2" id="KW-1185">Reference proteome</keyword>
<dbReference type="AlphaFoldDB" id="A0A7Z2GN17"/>
<name>A0A7Z2GN17_9BURK</name>
<dbReference type="Proteomes" id="UP000433577">
    <property type="component" value="Chromosome 3"/>
</dbReference>
<reference evidence="1 2" key="1">
    <citation type="submission" date="2019-12" db="EMBL/GenBank/DDBJ databases">
        <title>Paraburkholderia acidiphila 7Q-K02 sp. nov and Paraburkholderia acidisoli DHF22 sp. nov., two strains isolated from forest soil.</title>
        <authorList>
            <person name="Gao Z."/>
            <person name="Qiu L."/>
        </authorList>
    </citation>
    <scope>NUCLEOTIDE SEQUENCE [LARGE SCALE GENOMIC DNA]</scope>
    <source>
        <strain evidence="1 2">DHF22</strain>
    </source>
</reference>
<dbReference type="KEGG" id="pacs:FAZ98_23650"/>
<dbReference type="RefSeq" id="WP_158954621.1">
    <property type="nucleotide sequence ID" value="NZ_CP046915.1"/>
</dbReference>
<evidence type="ECO:0000313" key="2">
    <source>
        <dbReference type="Proteomes" id="UP000433577"/>
    </source>
</evidence>